<dbReference type="EMBL" id="CP053586">
    <property type="protein sequence ID" value="WNZ21743.1"/>
    <property type="molecule type" value="Genomic_DNA"/>
</dbReference>
<evidence type="ECO:0000259" key="1">
    <source>
        <dbReference type="Pfam" id="PF12146"/>
    </source>
</evidence>
<dbReference type="PRINTS" id="PR00111">
    <property type="entry name" value="ABHYDROLASE"/>
</dbReference>
<gene>
    <name evidence="2" type="ORF">HJG54_01910</name>
</gene>
<proteinExistence type="predicted"/>
<reference evidence="2" key="1">
    <citation type="submission" date="2020-05" db="EMBL/GenBank/DDBJ databases">
        <authorList>
            <person name="Zhu T."/>
            <person name="Keshari N."/>
            <person name="Lu X."/>
        </authorList>
    </citation>
    <scope>NUCLEOTIDE SEQUENCE</scope>
    <source>
        <strain evidence="2">NK1-12</strain>
    </source>
</reference>
<dbReference type="PANTHER" id="PTHR12277">
    <property type="entry name" value="ALPHA/BETA HYDROLASE DOMAIN-CONTAINING PROTEIN"/>
    <property type="match status" value="1"/>
</dbReference>
<dbReference type="InterPro" id="IPR029058">
    <property type="entry name" value="AB_hydrolase_fold"/>
</dbReference>
<dbReference type="InterPro" id="IPR000073">
    <property type="entry name" value="AB_hydrolase_1"/>
</dbReference>
<dbReference type="SUPFAM" id="SSF53474">
    <property type="entry name" value="alpha/beta-Hydrolases"/>
    <property type="match status" value="1"/>
</dbReference>
<keyword evidence="2" id="KW-0378">Hydrolase</keyword>
<dbReference type="Gene3D" id="3.40.50.1820">
    <property type="entry name" value="alpha/beta hydrolase"/>
    <property type="match status" value="1"/>
</dbReference>
<feature type="domain" description="Serine aminopeptidase S33" evidence="1">
    <location>
        <begin position="78"/>
        <end position="197"/>
    </location>
</feature>
<dbReference type="GO" id="GO:0016787">
    <property type="term" value="F:hydrolase activity"/>
    <property type="evidence" value="ECO:0007669"/>
    <property type="project" value="UniProtKB-KW"/>
</dbReference>
<accession>A0AA96WAT6</accession>
<dbReference type="Pfam" id="PF12146">
    <property type="entry name" value="Hydrolase_4"/>
    <property type="match status" value="1"/>
</dbReference>
<dbReference type="InterPro" id="IPR022742">
    <property type="entry name" value="Hydrolase_4"/>
</dbReference>
<protein>
    <submittedName>
        <fullName evidence="2">Alpha/beta hydrolase</fullName>
    </submittedName>
</protein>
<sequence length="298" mass="32977">MRKSIRQKLSLTLGGLVVGYLALCLLLRWGQTRLMFFPSTTLKASPDLVGLAYEEVWLPMPEGQVHGWWIPATDQAPVLLYLHGNGSNLGDLVTRAKRFHQLGLSVLLIDYRGYGRSQGPFPSEASVYADAEAAWQYLTQTRQISPERIVVYGESIGGAVAIELAVRHPDAAAVIVESSFTSMRAMVARSIPEFLLPVDWLLTQQFDSLSKVRSLQVPILLIHGTADTTIPATMSQELFAAAPPPKHLLLIPNANHDNVMQIGGKPYKQTVQQFIVQMTQHLSSITSLWLSLGFVYEI</sequence>
<evidence type="ECO:0000313" key="2">
    <source>
        <dbReference type="EMBL" id="WNZ21743.1"/>
    </source>
</evidence>
<organism evidence="2">
    <name type="scientific">Leptolyngbya sp. NK1-12</name>
    <dbReference type="NCBI Taxonomy" id="2547451"/>
    <lineage>
        <taxon>Bacteria</taxon>
        <taxon>Bacillati</taxon>
        <taxon>Cyanobacteriota</taxon>
        <taxon>Cyanophyceae</taxon>
        <taxon>Leptolyngbyales</taxon>
        <taxon>Leptolyngbyaceae</taxon>
        <taxon>Leptolyngbya group</taxon>
        <taxon>Leptolyngbya</taxon>
    </lineage>
</organism>
<name>A0AA96WAT6_9CYAN</name>
<dbReference type="AlphaFoldDB" id="A0AA96WAT6"/>
<dbReference type="PANTHER" id="PTHR12277:SF81">
    <property type="entry name" value="PROTEIN ABHD13"/>
    <property type="match status" value="1"/>
</dbReference>